<reference evidence="9" key="1">
    <citation type="journal article" date="2019" name="Int. J. Syst. Evol. Microbiol.">
        <title>The Global Catalogue of Microorganisms (GCM) 10K type strain sequencing project: providing services to taxonomists for standard genome sequencing and annotation.</title>
        <authorList>
            <consortium name="The Broad Institute Genomics Platform"/>
            <consortium name="The Broad Institute Genome Sequencing Center for Infectious Disease"/>
            <person name="Wu L."/>
            <person name="Ma J."/>
        </authorList>
    </citation>
    <scope>NUCLEOTIDE SEQUENCE [LARGE SCALE GENOMIC DNA]</scope>
    <source>
        <strain evidence="9">CCM 8897</strain>
    </source>
</reference>
<evidence type="ECO:0000259" key="4">
    <source>
        <dbReference type="Pfam" id="PF13538"/>
    </source>
</evidence>
<comment type="caution">
    <text evidence="8">The sequence shown here is derived from an EMBL/GenBank/DDBJ whole genome shotgun (WGS) entry which is preliminary data.</text>
</comment>
<gene>
    <name evidence="3" type="primary">recD2</name>
    <name evidence="8" type="ORF">ACFQHW_03635</name>
</gene>
<comment type="similarity">
    <text evidence="3">Belongs to the RecD family. RecD2 subfamily.</text>
</comment>
<name>A0ABW1UNQ4_9LACO</name>
<dbReference type="InterPro" id="IPR006345">
    <property type="entry name" value="RecD2"/>
</dbReference>
<evidence type="ECO:0000256" key="2">
    <source>
        <dbReference type="ARBA" id="ARBA00022840"/>
    </source>
</evidence>
<keyword evidence="9" id="KW-1185">Reference proteome</keyword>
<protein>
    <recommendedName>
        <fullName evidence="3">ATP-dependent RecD2 DNA helicase</fullName>
        <ecNumber evidence="3">5.6.2.3</ecNumber>
    </recommendedName>
    <alternativeName>
        <fullName evidence="3">DNA 5'-3' helicase subunit RecD2</fullName>
    </alternativeName>
</protein>
<organism evidence="8 9">
    <name type="scientific">Lapidilactobacillus achengensis</name>
    <dbReference type="NCBI Taxonomy" id="2486000"/>
    <lineage>
        <taxon>Bacteria</taxon>
        <taxon>Bacillati</taxon>
        <taxon>Bacillota</taxon>
        <taxon>Bacilli</taxon>
        <taxon>Lactobacillales</taxon>
        <taxon>Lactobacillaceae</taxon>
        <taxon>Lapidilactobacillus</taxon>
    </lineage>
</organism>
<keyword evidence="3" id="KW-0378">Hydrolase</keyword>
<dbReference type="Gene3D" id="1.10.10.2220">
    <property type="match status" value="1"/>
</dbReference>
<dbReference type="Pfam" id="PF14490">
    <property type="entry name" value="HHH_RecD2"/>
    <property type="match status" value="1"/>
</dbReference>
<comment type="catalytic activity">
    <reaction evidence="3">
        <text>ATP + H2O = ADP + phosphate + H(+)</text>
        <dbReference type="Rhea" id="RHEA:13065"/>
        <dbReference type="ChEBI" id="CHEBI:15377"/>
        <dbReference type="ChEBI" id="CHEBI:15378"/>
        <dbReference type="ChEBI" id="CHEBI:30616"/>
        <dbReference type="ChEBI" id="CHEBI:43474"/>
        <dbReference type="ChEBI" id="CHEBI:456216"/>
        <dbReference type="EC" id="5.6.2.3"/>
    </reaction>
</comment>
<evidence type="ECO:0000259" key="7">
    <source>
        <dbReference type="Pfam" id="PF23139"/>
    </source>
</evidence>
<keyword evidence="2 3" id="KW-0067">ATP-binding</keyword>
<dbReference type="EMBL" id="JBHSSM010000013">
    <property type="protein sequence ID" value="MFC6314656.1"/>
    <property type="molecule type" value="Genomic_DNA"/>
</dbReference>
<evidence type="ECO:0000259" key="6">
    <source>
        <dbReference type="Pfam" id="PF18335"/>
    </source>
</evidence>
<dbReference type="PANTHER" id="PTHR43788:SF6">
    <property type="entry name" value="DNA HELICASE B"/>
    <property type="match status" value="1"/>
</dbReference>
<dbReference type="InterPro" id="IPR027785">
    <property type="entry name" value="UvrD-like_helicase_C"/>
</dbReference>
<keyword evidence="1 3" id="KW-0547">Nucleotide-binding</keyword>
<evidence type="ECO:0000256" key="1">
    <source>
        <dbReference type="ARBA" id="ARBA00022741"/>
    </source>
</evidence>
<feature type="domain" description="UvrD-like helicase C-terminal" evidence="4">
    <location>
        <begin position="671"/>
        <end position="719"/>
    </location>
</feature>
<dbReference type="EC" id="5.6.2.3" evidence="3"/>
<dbReference type="Pfam" id="PF23139">
    <property type="entry name" value="OB_YrrC"/>
    <property type="match status" value="1"/>
</dbReference>
<evidence type="ECO:0000256" key="3">
    <source>
        <dbReference type="HAMAP-Rule" id="MF_01488"/>
    </source>
</evidence>
<accession>A0ABW1UNQ4</accession>
<feature type="domain" description="ATP-dependent RecD2 DNA helicase SH3" evidence="6">
    <location>
        <begin position="583"/>
        <end position="654"/>
    </location>
</feature>
<dbReference type="Gene3D" id="3.40.50.300">
    <property type="entry name" value="P-loop containing nucleotide triphosphate hydrolases"/>
    <property type="match status" value="2"/>
</dbReference>
<evidence type="ECO:0000313" key="9">
    <source>
        <dbReference type="Proteomes" id="UP001596310"/>
    </source>
</evidence>
<proteinExistence type="inferred from homology"/>
<dbReference type="RefSeq" id="WP_225422225.1">
    <property type="nucleotide sequence ID" value="NZ_JBHSSM010000013.1"/>
</dbReference>
<feature type="binding site" evidence="3">
    <location>
        <begin position="357"/>
        <end position="361"/>
    </location>
    <ligand>
        <name>ATP</name>
        <dbReference type="ChEBI" id="CHEBI:30616"/>
    </ligand>
</feature>
<dbReference type="Proteomes" id="UP001596310">
    <property type="component" value="Unassembled WGS sequence"/>
</dbReference>
<dbReference type="PANTHER" id="PTHR43788">
    <property type="entry name" value="DNA2/NAM7 HELICASE FAMILY MEMBER"/>
    <property type="match status" value="1"/>
</dbReference>
<dbReference type="Pfam" id="PF18335">
    <property type="entry name" value="SH3_13"/>
    <property type="match status" value="1"/>
</dbReference>
<dbReference type="InterPro" id="IPR027417">
    <property type="entry name" value="P-loop_NTPase"/>
</dbReference>
<sequence>MINQPVTLTGSVQDVRFEDPKSYFKIVIVKIKEADFSWPEPTITVKGDFGELDLDQLYEFKGKLVVHSKYGTQVQVTSAQHLAPSTSDSLVQYFSGDRFPGVGKVAAQKIVAHFGVDAIDEIMADPEQLTTIGLKAKQVTTILDQLRESYGTEKMILSLTQLGLTPWMISQAMKNFGGQTLDVLRENPYQLALKVPQIGFKRVDQLAQNLAIDFDAPVRIQGAVIQFMRSNLLETGDAFVTAQAALEGALALLRPTRRQVPTDTQIADELVTLASEGLIVVEQQRLYLGATYLSEVKIAQELHRLQAAKVKAWDDHAFETALQRLEKRYRVTYDPQQIKAIRAGLDQPLSVLTGGPGTGKTTILLAVVHLFAEKNDFKLKQAKNDEDQDEAPIKLAAPTGRAAKRLNEMTQLPARTLHSLLGLAPNDDQFSEMTGNDLQGQLLIVDEMSMVDQRLFQTLVQAIPKGMQVLLVGDQDQLPSVGPGRVFADLIASKCLPVTALTAIYRQSDDSTIINLARSIRDGEVPADLTASLPDRTFIQCASGQVAHVVEQVMQKSLRRQFSLNETQVLAPMYRYDGGIDQINVAVQALVNPKKTARTKEVVVNNGVFRIGDKVIQLQNEGQLGIYNGDIGQITGIRPAKGEDEAEAQLIIDFSGLEVEIPQSSWHNLSLAYCISIHKSQGSEYQLVILPLTMNNRMMLQRKLLYTAVTRSKNKLVMVGDPTAFVQAIRNQGSERQTTLAPRIKAMFQTGHTLLTQPTVAETDATYQTPTATTAPMTASPEKVTPASAAAPTVTATSTAGAIPPEPSAATVKRQEHAVVAESAPTQPADKKTFILTPRLIAANTIDPLIGMAALRPENC</sequence>
<dbReference type="CDD" id="cd18809">
    <property type="entry name" value="SF1_C_RecD"/>
    <property type="match status" value="1"/>
</dbReference>
<dbReference type="Gene3D" id="2.30.30.940">
    <property type="match status" value="1"/>
</dbReference>
<dbReference type="CDD" id="cd17933">
    <property type="entry name" value="DEXSc_RecD-like"/>
    <property type="match status" value="1"/>
</dbReference>
<dbReference type="Pfam" id="PF13538">
    <property type="entry name" value="UvrD_C_2"/>
    <property type="match status" value="1"/>
</dbReference>
<dbReference type="InterPro" id="IPR055446">
    <property type="entry name" value="RecD2_N_OB"/>
</dbReference>
<dbReference type="InterPro" id="IPR050534">
    <property type="entry name" value="Coronavir_polyprotein_1ab"/>
</dbReference>
<evidence type="ECO:0000313" key="8">
    <source>
        <dbReference type="EMBL" id="MFC6314656.1"/>
    </source>
</evidence>
<dbReference type="NCBIfam" id="TIGR01448">
    <property type="entry name" value="recD_rel"/>
    <property type="match status" value="1"/>
</dbReference>
<feature type="domain" description="ATP-dependent RecD2 DNA helicase-like helix-hairpin-helix" evidence="5">
    <location>
        <begin position="149"/>
        <end position="238"/>
    </location>
</feature>
<dbReference type="InterPro" id="IPR029493">
    <property type="entry name" value="RecD2-like_HHH"/>
</dbReference>
<dbReference type="InterPro" id="IPR041451">
    <property type="entry name" value="RecD2_SH13"/>
</dbReference>
<dbReference type="Gene3D" id="1.10.150.20">
    <property type="entry name" value="5' to 3' exonuclease, C-terminal subdomain"/>
    <property type="match status" value="1"/>
</dbReference>
<keyword evidence="3" id="KW-0347">Helicase</keyword>
<dbReference type="HAMAP" id="MF_01488">
    <property type="entry name" value="RecD2"/>
    <property type="match status" value="1"/>
</dbReference>
<keyword evidence="3" id="KW-0238">DNA-binding</keyword>
<feature type="domain" description="ATP-dependent RecD2 DNA helicase OB-fold" evidence="7">
    <location>
        <begin position="7"/>
        <end position="84"/>
    </location>
</feature>
<keyword evidence="3" id="KW-0413">Isomerase</keyword>
<dbReference type="Pfam" id="PF13604">
    <property type="entry name" value="AAA_30"/>
    <property type="match status" value="1"/>
</dbReference>
<comment type="function">
    <text evidence="3">DNA-dependent ATPase and ATP-dependent 5'-3' DNA helicase. Has no activity on blunt DNA or DNA with 3'-overhangs, requires at least 10 bases of 5'-ssDNA for helicase activity.</text>
</comment>
<evidence type="ECO:0000259" key="5">
    <source>
        <dbReference type="Pfam" id="PF14490"/>
    </source>
</evidence>
<dbReference type="SUPFAM" id="SSF52540">
    <property type="entry name" value="P-loop containing nucleoside triphosphate hydrolases"/>
    <property type="match status" value="2"/>
</dbReference>